<evidence type="ECO:0000256" key="3">
    <source>
        <dbReference type="ARBA" id="ARBA00022741"/>
    </source>
</evidence>
<reference evidence="8" key="1">
    <citation type="submission" date="2023-03" db="EMBL/GenBank/DDBJ databases">
        <title>Near-Complete genome sequence of Lipomyces tetrasporous NRRL Y-64009, an oleaginous yeast capable of growing on lignocellulosic hydrolysates.</title>
        <authorList>
            <consortium name="Lawrence Berkeley National Laboratory"/>
            <person name="Jagtap S.S."/>
            <person name="Liu J.-J."/>
            <person name="Walukiewicz H.E."/>
            <person name="Pangilinan J."/>
            <person name="Lipzen A."/>
            <person name="Ahrendt S."/>
            <person name="Koriabine M."/>
            <person name="Cobaugh K."/>
            <person name="Salamov A."/>
            <person name="Yoshinaga Y."/>
            <person name="Ng V."/>
            <person name="Daum C."/>
            <person name="Grigoriev I.V."/>
            <person name="Slininger P.J."/>
            <person name="Dien B.S."/>
            <person name="Jin Y.-S."/>
            <person name="Rao C.V."/>
        </authorList>
    </citation>
    <scope>NUCLEOTIDE SEQUENCE</scope>
    <source>
        <strain evidence="8">NRRL Y-64009</strain>
    </source>
</reference>
<dbReference type="InterPro" id="IPR002735">
    <property type="entry name" value="Transl_init_fac_IF2/IF5_dom"/>
</dbReference>
<evidence type="ECO:0000313" key="8">
    <source>
        <dbReference type="EMBL" id="KAJ8099865.1"/>
    </source>
</evidence>
<dbReference type="PROSITE" id="PS51363">
    <property type="entry name" value="W2"/>
    <property type="match status" value="1"/>
</dbReference>
<evidence type="ECO:0000256" key="5">
    <source>
        <dbReference type="ARBA" id="ARBA00023134"/>
    </source>
</evidence>
<evidence type="ECO:0000256" key="4">
    <source>
        <dbReference type="ARBA" id="ARBA00022917"/>
    </source>
</evidence>
<dbReference type="GeneID" id="80882971"/>
<dbReference type="GO" id="GO:0003743">
    <property type="term" value="F:translation initiation factor activity"/>
    <property type="evidence" value="ECO:0007669"/>
    <property type="project" value="UniProtKB-KW"/>
</dbReference>
<evidence type="ECO:0000313" key="9">
    <source>
        <dbReference type="Proteomes" id="UP001217417"/>
    </source>
</evidence>
<keyword evidence="5" id="KW-0342">GTP-binding</keyword>
<comment type="similarity">
    <text evidence="1">Belongs to the eIF-2-beta/eIF-5 family.</text>
</comment>
<dbReference type="Gene3D" id="3.30.30.170">
    <property type="match status" value="1"/>
</dbReference>
<dbReference type="GO" id="GO:0005092">
    <property type="term" value="F:GDP-dissociation inhibitor activity"/>
    <property type="evidence" value="ECO:0007669"/>
    <property type="project" value="TreeGrafter"/>
</dbReference>
<evidence type="ECO:0000256" key="6">
    <source>
        <dbReference type="SAM" id="MobiDB-lite"/>
    </source>
</evidence>
<dbReference type="SUPFAM" id="SSF48371">
    <property type="entry name" value="ARM repeat"/>
    <property type="match status" value="1"/>
</dbReference>
<dbReference type="PANTHER" id="PTHR23001:SF7">
    <property type="entry name" value="EUKARYOTIC TRANSLATION INITIATION FACTOR 5"/>
    <property type="match status" value="1"/>
</dbReference>
<dbReference type="GO" id="GO:0005525">
    <property type="term" value="F:GTP binding"/>
    <property type="evidence" value="ECO:0007669"/>
    <property type="project" value="UniProtKB-KW"/>
</dbReference>
<dbReference type="SMART" id="SM00515">
    <property type="entry name" value="eIF5C"/>
    <property type="match status" value="1"/>
</dbReference>
<dbReference type="GO" id="GO:0071074">
    <property type="term" value="F:eukaryotic initiation factor eIF2 binding"/>
    <property type="evidence" value="ECO:0007669"/>
    <property type="project" value="TreeGrafter"/>
</dbReference>
<dbReference type="AlphaFoldDB" id="A0AAD7VT77"/>
<accession>A0AAD7VT77</accession>
<feature type="domain" description="W2" evidence="7">
    <location>
        <begin position="245"/>
        <end position="403"/>
    </location>
</feature>
<dbReference type="PANTHER" id="PTHR23001">
    <property type="entry name" value="EUKARYOTIC TRANSLATION INITIATION FACTOR"/>
    <property type="match status" value="1"/>
</dbReference>
<protein>
    <submittedName>
        <fullName evidence="8">Domain found in IF2B/IF5-domain-containing protein</fullName>
    </submittedName>
</protein>
<dbReference type="CDD" id="cd11561">
    <property type="entry name" value="W2_eIF5"/>
    <property type="match status" value="1"/>
</dbReference>
<dbReference type="GO" id="GO:0001732">
    <property type="term" value="P:formation of cytoplasmic translation initiation complex"/>
    <property type="evidence" value="ECO:0007669"/>
    <property type="project" value="TreeGrafter"/>
</dbReference>
<dbReference type="EMBL" id="JARPMG010000006">
    <property type="protein sequence ID" value="KAJ8099865.1"/>
    <property type="molecule type" value="Genomic_DNA"/>
</dbReference>
<evidence type="ECO:0000259" key="7">
    <source>
        <dbReference type="PROSITE" id="PS51363"/>
    </source>
</evidence>
<name>A0AAD7VT77_9ASCO</name>
<proteinExistence type="inferred from homology"/>
<dbReference type="Pfam" id="PF01873">
    <property type="entry name" value="eIF-5_eIF-2B"/>
    <property type="match status" value="1"/>
</dbReference>
<comment type="caution">
    <text evidence="8">The sequence shown here is derived from an EMBL/GenBank/DDBJ whole genome shotgun (WGS) entry which is preliminary data.</text>
</comment>
<feature type="region of interest" description="Disordered" evidence="6">
    <location>
        <begin position="141"/>
        <end position="218"/>
    </location>
</feature>
<gene>
    <name evidence="8" type="ORF">POJ06DRAFT_254712</name>
</gene>
<dbReference type="InterPro" id="IPR016189">
    <property type="entry name" value="Transl_init_fac_IF2/IF5_N"/>
</dbReference>
<dbReference type="InterPro" id="IPR016024">
    <property type="entry name" value="ARM-type_fold"/>
</dbReference>
<dbReference type="SUPFAM" id="SSF100966">
    <property type="entry name" value="Translation initiation factor 2 beta, aIF2beta, N-terminal domain"/>
    <property type="match status" value="1"/>
</dbReference>
<dbReference type="SMART" id="SM00653">
    <property type="entry name" value="eIF2B_5"/>
    <property type="match status" value="1"/>
</dbReference>
<keyword evidence="9" id="KW-1185">Reference proteome</keyword>
<keyword evidence="2" id="KW-0396">Initiation factor</keyword>
<dbReference type="FunFam" id="3.30.30.170:FF:000002">
    <property type="entry name" value="Eukaryotic translation initiation factor 5"/>
    <property type="match status" value="1"/>
</dbReference>
<dbReference type="FunFam" id="1.25.40.180:FF:000031">
    <property type="entry name" value="Eukaryotic translation initiation factor 5"/>
    <property type="match status" value="1"/>
</dbReference>
<dbReference type="InterPro" id="IPR045196">
    <property type="entry name" value="IF2/IF5"/>
</dbReference>
<keyword evidence="4" id="KW-0648">Protein biosynthesis</keyword>
<evidence type="ECO:0000256" key="2">
    <source>
        <dbReference type="ARBA" id="ARBA00022540"/>
    </source>
</evidence>
<dbReference type="RefSeq" id="XP_056043315.1">
    <property type="nucleotide sequence ID" value="XM_056187805.1"/>
</dbReference>
<dbReference type="Proteomes" id="UP001217417">
    <property type="component" value="Unassembled WGS sequence"/>
</dbReference>
<dbReference type="FunFam" id="2.20.25.350:FF:000001">
    <property type="entry name" value="Eukaryotic translation initiation factor 5"/>
    <property type="match status" value="1"/>
</dbReference>
<feature type="compositionally biased region" description="Basic and acidic residues" evidence="6">
    <location>
        <begin position="162"/>
        <end position="171"/>
    </location>
</feature>
<dbReference type="InterPro" id="IPR003307">
    <property type="entry name" value="W2_domain"/>
</dbReference>
<dbReference type="Gene3D" id="1.25.40.180">
    <property type="match status" value="1"/>
</dbReference>
<feature type="compositionally biased region" description="Acidic residues" evidence="6">
    <location>
        <begin position="207"/>
        <end position="218"/>
    </location>
</feature>
<feature type="compositionally biased region" description="Acidic residues" evidence="6">
    <location>
        <begin position="172"/>
        <end position="185"/>
    </location>
</feature>
<dbReference type="SUPFAM" id="SSF75689">
    <property type="entry name" value="Zinc-binding domain of translation initiation factor 2 beta"/>
    <property type="match status" value="1"/>
</dbReference>
<dbReference type="InterPro" id="IPR016190">
    <property type="entry name" value="Transl_init_fac_IF2/IF5_Zn-bd"/>
</dbReference>
<dbReference type="Pfam" id="PF02020">
    <property type="entry name" value="W2"/>
    <property type="match status" value="1"/>
</dbReference>
<evidence type="ECO:0000256" key="1">
    <source>
        <dbReference type="ARBA" id="ARBA00010397"/>
    </source>
</evidence>
<keyword evidence="3" id="KW-0547">Nucleotide-binding</keyword>
<organism evidence="8 9">
    <name type="scientific">Lipomyces tetrasporus</name>
    <dbReference type="NCBI Taxonomy" id="54092"/>
    <lineage>
        <taxon>Eukaryota</taxon>
        <taxon>Fungi</taxon>
        <taxon>Dikarya</taxon>
        <taxon>Ascomycota</taxon>
        <taxon>Saccharomycotina</taxon>
        <taxon>Lipomycetes</taxon>
        <taxon>Lipomycetales</taxon>
        <taxon>Lipomycetaceae</taxon>
        <taxon>Lipomyces</taxon>
    </lineage>
</organism>
<dbReference type="GO" id="GO:0005829">
    <property type="term" value="C:cytosol"/>
    <property type="evidence" value="ECO:0007669"/>
    <property type="project" value="TreeGrafter"/>
</dbReference>
<sequence>MSINICRDNQDPFYRYKMPPIISKVEGRGNGIKTAVVNNADVARALARPPMYVTKFFGVELGAQTSVNEATDRYMVNGAHDAAKLQDLLDIFINKFVLCKACKNPETDIVITKDQMLYRDCKACGKRSPIDLSHKLSGVILKNPPASVGKKGSSGGKKSKKDRKDKEKDKNDDADDAEDGEGSDDELTKRIAAEASSLPLTKAATGGDEEDDDDWAVDTSEEAVRARVKELEGQMGAFVIGDDDETDGSDIYSQLGNWILEQPAKSNNVEVFMKIKELGIENKHRTLQVLAQTLFDKDILKQNQIKYRAPLLKKLMTGENHEKAFLGGTERFIGLEHPELIPSVPTILHQYYSCDIVSETAILKWGSRASKKYVDKDISKKVRKAAQPFLTWLEEAESEDESEIDQEAEDSE</sequence>
<dbReference type="Gene3D" id="2.20.25.350">
    <property type="match status" value="1"/>
</dbReference>